<dbReference type="STRING" id="13616.ENSMODP00000042089"/>
<dbReference type="Bgee" id="ENSMODG00000043283">
    <property type="expression patterns" value="Expressed in cerebellum and 20 other cell types or tissues"/>
</dbReference>
<evidence type="ECO:0008006" key="3">
    <source>
        <dbReference type="Google" id="ProtNLM"/>
    </source>
</evidence>
<reference evidence="1" key="2">
    <citation type="submission" date="2025-08" db="UniProtKB">
        <authorList>
            <consortium name="Ensembl"/>
        </authorList>
    </citation>
    <scope>IDENTIFICATION</scope>
</reference>
<dbReference type="Proteomes" id="UP000002280">
    <property type="component" value="Chromosome 4"/>
</dbReference>
<dbReference type="AlphaFoldDB" id="A0A5F8G3P4"/>
<dbReference type="Ensembl" id="ENSMODT00000082850.1">
    <property type="protein sequence ID" value="ENSMODP00000042089.1"/>
    <property type="gene ID" value="ENSMODG00000043283.1"/>
</dbReference>
<evidence type="ECO:0000313" key="1">
    <source>
        <dbReference type="Ensembl" id="ENSMODP00000042089.1"/>
    </source>
</evidence>
<dbReference type="GeneTree" id="ENSGT01070000254759"/>
<accession>A0A5F8G3P4</accession>
<reference evidence="1 2" key="1">
    <citation type="journal article" date="2007" name="Nature">
        <title>Genome of the marsupial Monodelphis domestica reveals innovation in non-coding sequences.</title>
        <authorList>
            <person name="Mikkelsen T.S."/>
            <person name="Wakefield M.J."/>
            <person name="Aken B."/>
            <person name="Amemiya C.T."/>
            <person name="Chang J.L."/>
            <person name="Duke S."/>
            <person name="Garber M."/>
            <person name="Gentles A.J."/>
            <person name="Goodstadt L."/>
            <person name="Heger A."/>
            <person name="Jurka J."/>
            <person name="Kamal M."/>
            <person name="Mauceli E."/>
            <person name="Searle S.M."/>
            <person name="Sharpe T."/>
            <person name="Baker M.L."/>
            <person name="Batzer M.A."/>
            <person name="Benos P.V."/>
            <person name="Belov K."/>
            <person name="Clamp M."/>
            <person name="Cook A."/>
            <person name="Cuff J."/>
            <person name="Das R."/>
            <person name="Davidow L."/>
            <person name="Deakin J.E."/>
            <person name="Fazzari M.J."/>
            <person name="Glass J.L."/>
            <person name="Grabherr M."/>
            <person name="Greally J.M."/>
            <person name="Gu W."/>
            <person name="Hore T.A."/>
            <person name="Huttley G.A."/>
            <person name="Kleber M."/>
            <person name="Jirtle R.L."/>
            <person name="Koina E."/>
            <person name="Lee J.T."/>
            <person name="Mahony S."/>
            <person name="Marra M.A."/>
            <person name="Miller R.D."/>
            <person name="Nicholls R.D."/>
            <person name="Oda M."/>
            <person name="Papenfuss A.T."/>
            <person name="Parra Z.E."/>
            <person name="Pollock D.D."/>
            <person name="Ray D.A."/>
            <person name="Schein J.E."/>
            <person name="Speed T.P."/>
            <person name="Thompson K."/>
            <person name="VandeBerg J.L."/>
            <person name="Wade C.M."/>
            <person name="Walker J.A."/>
            <person name="Waters P.D."/>
            <person name="Webber C."/>
            <person name="Weidman J.R."/>
            <person name="Xie X."/>
            <person name="Zody M.C."/>
            <person name="Baldwin J."/>
            <person name="Abdouelleil A."/>
            <person name="Abdulkadir J."/>
            <person name="Abebe A."/>
            <person name="Abera B."/>
            <person name="Abreu J."/>
            <person name="Acer S.C."/>
            <person name="Aftuck L."/>
            <person name="Alexander A."/>
            <person name="An P."/>
            <person name="Anderson E."/>
            <person name="Anderson S."/>
            <person name="Arachi H."/>
            <person name="Azer M."/>
            <person name="Bachantsang P."/>
            <person name="Barry A."/>
            <person name="Bayul T."/>
            <person name="Berlin A."/>
            <person name="Bessette D."/>
            <person name="Bloom T."/>
            <person name="Bloom T."/>
            <person name="Boguslavskiy L."/>
            <person name="Bonnet C."/>
            <person name="Boukhgalter B."/>
            <person name="Bourzgui I."/>
            <person name="Brown A."/>
            <person name="Cahill P."/>
            <person name="Channer S."/>
            <person name="Cheshatsang Y."/>
            <person name="Chuda L."/>
            <person name="Citroen M."/>
            <person name="Collymore A."/>
            <person name="Cooke P."/>
            <person name="Costello M."/>
            <person name="D'Aco K."/>
            <person name="Daza R."/>
            <person name="De Haan G."/>
            <person name="DeGray S."/>
            <person name="DeMaso C."/>
            <person name="Dhargay N."/>
            <person name="Dooley K."/>
            <person name="Dooley E."/>
            <person name="Doricent M."/>
            <person name="Dorje P."/>
            <person name="Dorjee K."/>
            <person name="Dupes A."/>
            <person name="Elong R."/>
            <person name="Falk J."/>
            <person name="Farina A."/>
            <person name="Faro S."/>
            <person name="Ferguson D."/>
            <person name="Fisher S."/>
            <person name="Foley C.D."/>
            <person name="Franke A."/>
            <person name="Friedrich D."/>
            <person name="Gadbois L."/>
            <person name="Gearin G."/>
            <person name="Gearin C.R."/>
            <person name="Giannoukos G."/>
            <person name="Goode T."/>
            <person name="Graham J."/>
            <person name="Grandbois E."/>
            <person name="Grewal S."/>
            <person name="Gyaltsen K."/>
            <person name="Hafez N."/>
            <person name="Hagos B."/>
            <person name="Hall J."/>
            <person name="Henson C."/>
            <person name="Hollinger A."/>
            <person name="Honan T."/>
            <person name="Huard M.D."/>
            <person name="Hughes L."/>
            <person name="Hurhula B."/>
            <person name="Husby M.E."/>
            <person name="Kamat A."/>
            <person name="Kanga B."/>
            <person name="Kashin S."/>
            <person name="Khazanovich D."/>
            <person name="Kisner P."/>
            <person name="Lance K."/>
            <person name="Lara M."/>
            <person name="Lee W."/>
            <person name="Lennon N."/>
            <person name="Letendre F."/>
            <person name="LeVine R."/>
            <person name="Lipovsky A."/>
            <person name="Liu X."/>
            <person name="Liu J."/>
            <person name="Liu S."/>
            <person name="Lokyitsang T."/>
            <person name="Lokyitsang Y."/>
            <person name="Lubonja R."/>
            <person name="Lui A."/>
            <person name="MacDonald P."/>
            <person name="Magnisalis V."/>
            <person name="Maru K."/>
            <person name="Matthews C."/>
            <person name="McCusker W."/>
            <person name="McDonough S."/>
            <person name="Mehta T."/>
            <person name="Meldrim J."/>
            <person name="Meneus L."/>
            <person name="Mihai O."/>
            <person name="Mihalev A."/>
            <person name="Mihova T."/>
            <person name="Mittelman R."/>
            <person name="Mlenga V."/>
            <person name="Montmayeur A."/>
            <person name="Mulrain L."/>
            <person name="Navidi A."/>
            <person name="Naylor J."/>
            <person name="Negash T."/>
            <person name="Nguyen T."/>
            <person name="Nguyen N."/>
            <person name="Nicol R."/>
            <person name="Norbu C."/>
            <person name="Norbu N."/>
            <person name="Novod N."/>
            <person name="O'Neill B."/>
            <person name="Osman S."/>
            <person name="Markiewicz E."/>
            <person name="Oyono O.L."/>
            <person name="Patti C."/>
            <person name="Phunkhang P."/>
            <person name="Pierre F."/>
            <person name="Priest M."/>
            <person name="Raghuraman S."/>
            <person name="Rege F."/>
            <person name="Reyes R."/>
            <person name="Rise C."/>
            <person name="Rogov P."/>
            <person name="Ross K."/>
            <person name="Ryan E."/>
            <person name="Settipalli S."/>
            <person name="Shea T."/>
            <person name="Sherpa N."/>
            <person name="Shi L."/>
            <person name="Shih D."/>
            <person name="Sparrow T."/>
            <person name="Spaulding J."/>
            <person name="Stalker J."/>
            <person name="Stange-Thomann N."/>
            <person name="Stavropoulos S."/>
            <person name="Stone C."/>
            <person name="Strader C."/>
            <person name="Tesfaye S."/>
            <person name="Thomson T."/>
            <person name="Thoulutsang Y."/>
            <person name="Thoulutsang D."/>
            <person name="Topham K."/>
            <person name="Topping I."/>
            <person name="Tsamla T."/>
            <person name="Vassiliev H."/>
            <person name="Vo A."/>
            <person name="Wangchuk T."/>
            <person name="Wangdi T."/>
            <person name="Weiand M."/>
            <person name="Wilkinson J."/>
            <person name="Wilson A."/>
            <person name="Yadav S."/>
            <person name="Young G."/>
            <person name="Yu Q."/>
            <person name="Zembek L."/>
            <person name="Zhong D."/>
            <person name="Zimmer A."/>
            <person name="Zwirko Z."/>
            <person name="Jaffe D.B."/>
            <person name="Alvarez P."/>
            <person name="Brockman W."/>
            <person name="Butler J."/>
            <person name="Chin C."/>
            <person name="Gnerre S."/>
            <person name="MacCallum I."/>
            <person name="Graves J.A."/>
            <person name="Ponting C.P."/>
            <person name="Breen M."/>
            <person name="Samollow P.B."/>
            <person name="Lander E.S."/>
            <person name="Lindblad-Toh K."/>
        </authorList>
    </citation>
    <scope>NUCLEOTIDE SEQUENCE [LARGE SCALE GENOMIC DNA]</scope>
</reference>
<proteinExistence type="predicted"/>
<sequence length="350" mass="37092">PETPFPPSPGPQLLPSPPESYEVAFLKAAQNLKDVVDKLSKAPACEPPCGFQEVSRLFHCKVCAARDCNLPLECPIQDLLVPVGGQAIFSCSVPFPIPSELTYTWLFAGNVSVPECNWWGGIAGPISNPDLSHPASSFLSPPFEILIPNKGSLFASSHTILHTLPSVLHLTSIYLYTPIPTLSSLHYFLSCAPPSPSLPLIHSLHLSIPPTFHSPSPILDPSFIRSSPLIFLPPSPLSLHPLFPPSVSLTFLPAFPRSPPPPSMPLPGFLPLVSPTFCFSVVLGLSGSPHGSPSSLPTLRFGPGTSPTFGRCLEHGACLRGSGPFGPHTAGLSAACLPTTSNPWPGCSFT</sequence>
<reference evidence="1" key="3">
    <citation type="submission" date="2025-09" db="UniProtKB">
        <authorList>
            <consortium name="Ensembl"/>
        </authorList>
    </citation>
    <scope>IDENTIFICATION</scope>
</reference>
<name>A0A5F8G3P4_MONDO</name>
<protein>
    <recommendedName>
        <fullName evidence="3">Ig-like domain-containing protein</fullName>
    </recommendedName>
</protein>
<evidence type="ECO:0000313" key="2">
    <source>
        <dbReference type="Proteomes" id="UP000002280"/>
    </source>
</evidence>
<dbReference type="PANTHER" id="PTHR37366">
    <property type="entry name" value="SPERM ACROSOME MEMBRANE-ASSOCIATED PROTEIN 6"/>
    <property type="match status" value="1"/>
</dbReference>
<keyword evidence="2" id="KW-1185">Reference proteome</keyword>
<dbReference type="GO" id="GO:0007342">
    <property type="term" value="P:fusion of sperm to egg plasma membrane involved in single fertilization"/>
    <property type="evidence" value="ECO:0007669"/>
    <property type="project" value="InterPro"/>
</dbReference>
<dbReference type="InterPro" id="IPR034549">
    <property type="entry name" value="SPACA6"/>
</dbReference>
<dbReference type="PANTHER" id="PTHR37366:SF1">
    <property type="entry name" value="SPERM ACROSOME MEMBRANE-ASSOCIATED PROTEIN 6"/>
    <property type="match status" value="1"/>
</dbReference>
<organism evidence="1 2">
    <name type="scientific">Monodelphis domestica</name>
    <name type="common">Gray short-tailed opossum</name>
    <dbReference type="NCBI Taxonomy" id="13616"/>
    <lineage>
        <taxon>Eukaryota</taxon>
        <taxon>Metazoa</taxon>
        <taxon>Chordata</taxon>
        <taxon>Craniata</taxon>
        <taxon>Vertebrata</taxon>
        <taxon>Euteleostomi</taxon>
        <taxon>Mammalia</taxon>
        <taxon>Metatheria</taxon>
        <taxon>Didelphimorphia</taxon>
        <taxon>Didelphidae</taxon>
        <taxon>Monodelphis</taxon>
    </lineage>
</organism>
<dbReference type="InParanoid" id="A0A5F8G3P4"/>